<evidence type="ECO:0000256" key="2">
    <source>
        <dbReference type="ARBA" id="ARBA00023157"/>
    </source>
</evidence>
<dbReference type="AlphaFoldDB" id="A0A8R1DXV9"/>
<evidence type="ECO:0000256" key="1">
    <source>
        <dbReference type="ARBA" id="ARBA00007347"/>
    </source>
</evidence>
<evidence type="ECO:0000313" key="5">
    <source>
        <dbReference type="Proteomes" id="UP000005237"/>
    </source>
</evidence>
<sequence>MLPDLSPHLHTKECNMLIEFLQRCLDEKPIGKMFGKCSYWDEAVWQCTKKERIWRRDNNPPYQRRIVELRNLPESYWTPALHKLKEDGFLNVGGADGGANGCRI</sequence>
<keyword evidence="2" id="KW-1015">Disulfide bond</keyword>
<dbReference type="OMA" id="SHTIECN"/>
<proteinExistence type="inferred from homology"/>
<organism evidence="4 5">
    <name type="scientific">Caenorhabditis japonica</name>
    <dbReference type="NCBI Taxonomy" id="281687"/>
    <lineage>
        <taxon>Eukaryota</taxon>
        <taxon>Metazoa</taxon>
        <taxon>Ecdysozoa</taxon>
        <taxon>Nematoda</taxon>
        <taxon>Chromadorea</taxon>
        <taxon>Rhabditida</taxon>
        <taxon>Rhabditina</taxon>
        <taxon>Rhabditomorpha</taxon>
        <taxon>Rhabditoidea</taxon>
        <taxon>Rhabditidae</taxon>
        <taxon>Peloderinae</taxon>
        <taxon>Caenorhabditis</taxon>
    </lineage>
</organism>
<reference evidence="4" key="2">
    <citation type="submission" date="2022-06" db="UniProtKB">
        <authorList>
            <consortium name="EnsemblMetazoa"/>
        </authorList>
    </citation>
    <scope>IDENTIFICATION</scope>
    <source>
        <strain evidence="4">DF5081</strain>
    </source>
</reference>
<dbReference type="GO" id="GO:0005739">
    <property type="term" value="C:mitochondrion"/>
    <property type="evidence" value="ECO:0007669"/>
    <property type="project" value="UniProtKB-SubCell"/>
</dbReference>
<evidence type="ECO:0000313" key="4">
    <source>
        <dbReference type="EnsemblMetazoa" id="CJA14877.1"/>
    </source>
</evidence>
<dbReference type="PROSITE" id="PS51808">
    <property type="entry name" value="CHCH"/>
    <property type="match status" value="1"/>
</dbReference>
<comment type="similarity">
    <text evidence="1 3">Belongs to the CMC family.</text>
</comment>
<reference evidence="5" key="1">
    <citation type="submission" date="2010-08" db="EMBL/GenBank/DDBJ databases">
        <authorList>
            <consortium name="Caenorhabditis japonica Sequencing Consortium"/>
            <person name="Wilson R.K."/>
        </authorList>
    </citation>
    <scope>NUCLEOTIDE SEQUENCE [LARGE SCALE GENOMIC DNA]</scope>
    <source>
        <strain evidence="5">DF5081</strain>
    </source>
</reference>
<accession>A0A8R1DXV9</accession>
<keyword evidence="5" id="KW-1185">Reference proteome</keyword>
<dbReference type="InterPro" id="IPR013892">
    <property type="entry name" value="Cyt_c_biogenesis_Cmc1-like"/>
</dbReference>
<comment type="subcellular location">
    <subcellularLocation>
        <location evidence="3">Mitochondrion</location>
    </subcellularLocation>
</comment>
<dbReference type="Proteomes" id="UP000005237">
    <property type="component" value="Unassembled WGS sequence"/>
</dbReference>
<protein>
    <recommendedName>
        <fullName evidence="3">COX assembly mitochondrial protein</fullName>
    </recommendedName>
</protein>
<evidence type="ECO:0000256" key="3">
    <source>
        <dbReference type="RuleBase" id="RU364104"/>
    </source>
</evidence>
<dbReference type="Pfam" id="PF08583">
    <property type="entry name" value="Cmc1"/>
    <property type="match status" value="1"/>
</dbReference>
<dbReference type="EnsemblMetazoa" id="CJA14877.1">
    <property type="protein sequence ID" value="CJA14877.1"/>
    <property type="gene ID" value="WBGene00134081"/>
</dbReference>
<name>A0A8R1DXV9_CAEJA</name>
<keyword evidence="3" id="KW-0496">Mitochondrion</keyword>